<name>A0A5B0SLC0_PUCGR</name>
<comment type="caution">
    <text evidence="1">The sequence shown here is derived from an EMBL/GenBank/DDBJ whole genome shotgun (WGS) entry which is preliminary data.</text>
</comment>
<sequence length="55" mass="6142">MSYSLSIQLAIFLDLSLECVQLYKHLSSHISARCGAKDIVDICEKDLSYLEGSCM</sequence>
<dbReference type="AlphaFoldDB" id="A0A5B0SLC0"/>
<dbReference type="EMBL" id="VDEP01000001">
    <property type="protein sequence ID" value="KAA1138966.1"/>
    <property type="molecule type" value="Genomic_DNA"/>
</dbReference>
<organism evidence="1 2">
    <name type="scientific">Puccinia graminis f. sp. tritici</name>
    <dbReference type="NCBI Taxonomy" id="56615"/>
    <lineage>
        <taxon>Eukaryota</taxon>
        <taxon>Fungi</taxon>
        <taxon>Dikarya</taxon>
        <taxon>Basidiomycota</taxon>
        <taxon>Pucciniomycotina</taxon>
        <taxon>Pucciniomycetes</taxon>
        <taxon>Pucciniales</taxon>
        <taxon>Pucciniaceae</taxon>
        <taxon>Puccinia</taxon>
    </lineage>
</organism>
<proteinExistence type="predicted"/>
<protein>
    <submittedName>
        <fullName evidence="1">Uncharacterized protein</fullName>
    </submittedName>
</protein>
<reference evidence="1 2" key="1">
    <citation type="submission" date="2019-05" db="EMBL/GenBank/DDBJ databases">
        <title>Emergence of the Ug99 lineage of the wheat stem rust pathogen through somatic hybridization.</title>
        <authorList>
            <person name="Li F."/>
            <person name="Upadhyaya N.M."/>
            <person name="Sperschneider J."/>
            <person name="Matny O."/>
            <person name="Nguyen-Phuc H."/>
            <person name="Mago R."/>
            <person name="Raley C."/>
            <person name="Miller M.E."/>
            <person name="Silverstein K.A.T."/>
            <person name="Henningsen E."/>
            <person name="Hirsch C.D."/>
            <person name="Visser B."/>
            <person name="Pretorius Z.A."/>
            <person name="Steffenson B.J."/>
            <person name="Schwessinger B."/>
            <person name="Dodds P.N."/>
            <person name="Figueroa M."/>
        </authorList>
    </citation>
    <scope>NUCLEOTIDE SEQUENCE [LARGE SCALE GENOMIC DNA]</scope>
    <source>
        <strain evidence="1 2">Ug99</strain>
    </source>
</reference>
<gene>
    <name evidence="1" type="ORF">PGTUg99_031893</name>
</gene>
<dbReference type="Proteomes" id="UP000325313">
    <property type="component" value="Unassembled WGS sequence"/>
</dbReference>
<evidence type="ECO:0000313" key="1">
    <source>
        <dbReference type="EMBL" id="KAA1138966.1"/>
    </source>
</evidence>
<evidence type="ECO:0000313" key="2">
    <source>
        <dbReference type="Proteomes" id="UP000325313"/>
    </source>
</evidence>
<accession>A0A5B0SLC0</accession>